<feature type="compositionally biased region" description="Basic and acidic residues" evidence="6">
    <location>
        <begin position="122"/>
        <end position="133"/>
    </location>
</feature>
<feature type="compositionally biased region" description="Basic residues" evidence="6">
    <location>
        <begin position="78"/>
        <end position="89"/>
    </location>
</feature>
<feature type="compositionally biased region" description="Basic and acidic residues" evidence="6">
    <location>
        <begin position="45"/>
        <end position="77"/>
    </location>
</feature>
<keyword evidence="5" id="KW-0539">Nucleus</keyword>
<reference evidence="7" key="1">
    <citation type="journal article" date="2020" name="Stud. Mycol.">
        <title>101 Dothideomycetes genomes: a test case for predicting lifestyles and emergence of pathogens.</title>
        <authorList>
            <person name="Haridas S."/>
            <person name="Albert R."/>
            <person name="Binder M."/>
            <person name="Bloem J."/>
            <person name="Labutti K."/>
            <person name="Salamov A."/>
            <person name="Andreopoulos B."/>
            <person name="Baker S."/>
            <person name="Barry K."/>
            <person name="Bills G."/>
            <person name="Bluhm B."/>
            <person name="Cannon C."/>
            <person name="Castanera R."/>
            <person name="Culley D."/>
            <person name="Daum C."/>
            <person name="Ezra D."/>
            <person name="Gonzalez J."/>
            <person name="Henrissat B."/>
            <person name="Kuo A."/>
            <person name="Liang C."/>
            <person name="Lipzen A."/>
            <person name="Lutzoni F."/>
            <person name="Magnuson J."/>
            <person name="Mondo S."/>
            <person name="Nolan M."/>
            <person name="Ohm R."/>
            <person name="Pangilinan J."/>
            <person name="Park H.-J."/>
            <person name="Ramirez L."/>
            <person name="Alfaro M."/>
            <person name="Sun H."/>
            <person name="Tritt A."/>
            <person name="Yoshinaga Y."/>
            <person name="Zwiers L.-H."/>
            <person name="Turgeon B."/>
            <person name="Goodwin S."/>
            <person name="Spatafora J."/>
            <person name="Crous P."/>
            <person name="Grigoriev I."/>
        </authorList>
    </citation>
    <scope>NUCLEOTIDE SEQUENCE</scope>
    <source>
        <strain evidence="7">CBS 119925</strain>
    </source>
</reference>
<dbReference type="AlphaFoldDB" id="A0A6A6VPJ2"/>
<proteinExistence type="predicted"/>
<feature type="compositionally biased region" description="Basic residues" evidence="6">
    <location>
        <begin position="26"/>
        <end position="44"/>
    </location>
</feature>
<feature type="region of interest" description="Disordered" evidence="6">
    <location>
        <begin position="1"/>
        <end position="133"/>
    </location>
</feature>
<gene>
    <name evidence="7" type="ORF">M011DRAFT_463923</name>
</gene>
<name>A0A6A6VPJ2_9PLEO</name>
<evidence type="ECO:0000256" key="2">
    <source>
        <dbReference type="ARBA" id="ARBA00022553"/>
    </source>
</evidence>
<accession>A0A6A6VPJ2</accession>
<keyword evidence="2" id="KW-0597">Phosphoprotein</keyword>
<evidence type="ECO:0000256" key="5">
    <source>
        <dbReference type="ARBA" id="ARBA00023242"/>
    </source>
</evidence>
<evidence type="ECO:0000313" key="8">
    <source>
        <dbReference type="Proteomes" id="UP000799440"/>
    </source>
</evidence>
<evidence type="ECO:0000256" key="4">
    <source>
        <dbReference type="ARBA" id="ARBA00023043"/>
    </source>
</evidence>
<organism evidence="7 8">
    <name type="scientific">Sporormia fimetaria CBS 119925</name>
    <dbReference type="NCBI Taxonomy" id="1340428"/>
    <lineage>
        <taxon>Eukaryota</taxon>
        <taxon>Fungi</taxon>
        <taxon>Dikarya</taxon>
        <taxon>Ascomycota</taxon>
        <taxon>Pezizomycotina</taxon>
        <taxon>Dothideomycetes</taxon>
        <taxon>Pleosporomycetidae</taxon>
        <taxon>Pleosporales</taxon>
        <taxon>Sporormiaceae</taxon>
        <taxon>Sporormia</taxon>
    </lineage>
</organism>
<keyword evidence="8" id="KW-1185">Reference proteome</keyword>
<evidence type="ECO:0000256" key="1">
    <source>
        <dbReference type="ARBA" id="ARBA00004123"/>
    </source>
</evidence>
<sequence length="364" mass="43264">MSCPENEAETVNHPEGGDAFADIHASKFRIKKPKSKSKTSSRHHRSEEDRYSGDEKHRKRRASSDRHRERDHDYDRDRRKKRRREHRSSRSTYDFKHPRHGGYDDTEHRHRESLFDGLEEEAPPKEALDPDDAFRESLFDALADDEGAEYWEGVYGQPIHVYPNTKPGPDGELEEMTDEEYANYVRTKMWEKTHQHILEEREARERARKKATDQKQKMEEEVRKDEEEREHIRRRMQESLKRGEERKKAKAAQAAWSSYTRRWEDLRQQKDLDQTSAKASDLIPWPVVSGRRRDVSKDAIEFFFVNSPAWQDGATACLKAERFRWHPDKMQHRFGQHIDPETMKSVTAVFQVVDKLWSEHSGRK</sequence>
<evidence type="ECO:0000256" key="3">
    <source>
        <dbReference type="ARBA" id="ARBA00022737"/>
    </source>
</evidence>
<keyword evidence="3" id="KW-0677">Repeat</keyword>
<dbReference type="InterPro" id="IPR038753">
    <property type="entry name" value="NFKBIL1"/>
</dbReference>
<dbReference type="PANTHER" id="PTHR15263">
    <property type="entry name" value="I-KAPPA-B-LIKE PROTEIN IKBL"/>
    <property type="match status" value="1"/>
</dbReference>
<comment type="subcellular location">
    <subcellularLocation>
        <location evidence="1">Nucleus</location>
    </subcellularLocation>
</comment>
<keyword evidence="4" id="KW-0040">ANK repeat</keyword>
<dbReference type="PANTHER" id="PTHR15263:SF1">
    <property type="entry name" value="NF-KAPPA-B INHIBITOR-LIKE PROTEIN 1"/>
    <property type="match status" value="1"/>
</dbReference>
<evidence type="ECO:0000313" key="7">
    <source>
        <dbReference type="EMBL" id="KAF2751181.1"/>
    </source>
</evidence>
<protein>
    <submittedName>
        <fullName evidence="7">Uncharacterized protein</fullName>
    </submittedName>
</protein>
<feature type="compositionally biased region" description="Basic and acidic residues" evidence="6">
    <location>
        <begin position="93"/>
        <end position="114"/>
    </location>
</feature>
<dbReference type="EMBL" id="MU006562">
    <property type="protein sequence ID" value="KAF2751181.1"/>
    <property type="molecule type" value="Genomic_DNA"/>
</dbReference>
<dbReference type="GO" id="GO:0005634">
    <property type="term" value="C:nucleus"/>
    <property type="evidence" value="ECO:0007669"/>
    <property type="project" value="UniProtKB-SubCell"/>
</dbReference>
<dbReference type="Proteomes" id="UP000799440">
    <property type="component" value="Unassembled WGS sequence"/>
</dbReference>
<evidence type="ECO:0000256" key="6">
    <source>
        <dbReference type="SAM" id="MobiDB-lite"/>
    </source>
</evidence>
<feature type="region of interest" description="Disordered" evidence="6">
    <location>
        <begin position="202"/>
        <end position="230"/>
    </location>
</feature>
<dbReference type="GO" id="GO:0043124">
    <property type="term" value="P:negative regulation of canonical NF-kappaB signal transduction"/>
    <property type="evidence" value="ECO:0007669"/>
    <property type="project" value="InterPro"/>
</dbReference>
<dbReference type="OrthoDB" id="412109at2759"/>